<dbReference type="EMBL" id="GBRH01259904">
    <property type="protein sequence ID" value="JAD37991.1"/>
    <property type="molecule type" value="Transcribed_RNA"/>
</dbReference>
<organism evidence="1">
    <name type="scientific">Arundo donax</name>
    <name type="common">Giant reed</name>
    <name type="synonym">Donax arundinaceus</name>
    <dbReference type="NCBI Taxonomy" id="35708"/>
    <lineage>
        <taxon>Eukaryota</taxon>
        <taxon>Viridiplantae</taxon>
        <taxon>Streptophyta</taxon>
        <taxon>Embryophyta</taxon>
        <taxon>Tracheophyta</taxon>
        <taxon>Spermatophyta</taxon>
        <taxon>Magnoliopsida</taxon>
        <taxon>Liliopsida</taxon>
        <taxon>Poales</taxon>
        <taxon>Poaceae</taxon>
        <taxon>PACMAD clade</taxon>
        <taxon>Arundinoideae</taxon>
        <taxon>Arundineae</taxon>
        <taxon>Arundo</taxon>
    </lineage>
</organism>
<reference evidence="1" key="1">
    <citation type="submission" date="2014-09" db="EMBL/GenBank/DDBJ databases">
        <authorList>
            <person name="Magalhaes I.L.F."/>
            <person name="Oliveira U."/>
            <person name="Santos F.R."/>
            <person name="Vidigal T.H.D.A."/>
            <person name="Brescovit A.D."/>
            <person name="Santos A.J."/>
        </authorList>
    </citation>
    <scope>NUCLEOTIDE SEQUENCE</scope>
    <source>
        <tissue evidence="1">Shoot tissue taken approximately 20 cm above the soil surface</tissue>
    </source>
</reference>
<sequence>MFMRYKYWKLPTDAVGKVRQCGLASLVVSMSQHWVTRACTSRLIDFNFTISVS</sequence>
<name>A0A0A8ZGQ5_ARUDO</name>
<dbReference type="AlphaFoldDB" id="A0A0A8ZGQ5"/>
<proteinExistence type="predicted"/>
<evidence type="ECO:0000313" key="1">
    <source>
        <dbReference type="EMBL" id="JAD37991.1"/>
    </source>
</evidence>
<reference evidence="1" key="2">
    <citation type="journal article" date="2015" name="Data Brief">
        <title>Shoot transcriptome of the giant reed, Arundo donax.</title>
        <authorList>
            <person name="Barrero R.A."/>
            <person name="Guerrero F.D."/>
            <person name="Moolhuijzen P."/>
            <person name="Goolsby J.A."/>
            <person name="Tidwell J."/>
            <person name="Bellgard S.E."/>
            <person name="Bellgard M.I."/>
        </authorList>
    </citation>
    <scope>NUCLEOTIDE SEQUENCE</scope>
    <source>
        <tissue evidence="1">Shoot tissue taken approximately 20 cm above the soil surface</tissue>
    </source>
</reference>
<accession>A0A0A8ZGQ5</accession>
<protein>
    <submittedName>
        <fullName evidence="1">Uncharacterized protein</fullName>
    </submittedName>
</protein>